<sequence>MDMPSFEGMVWLRKTISVPVNMTGKELSIHLGHPEMNYSLYFNGKEISRNVWNASPTHHYRIPVRIVKRGQNALTLRMASWGWRRLQSSGRRNVPDGRHHTHQPGRRLEIPERAGTFHPQDPQQSPPSLVLLSPVELASFYESTAKTYFQEAECRC</sequence>
<evidence type="ECO:0000313" key="2">
    <source>
        <dbReference type="EMBL" id="MBC3539102.1"/>
    </source>
</evidence>
<reference evidence="2 3" key="1">
    <citation type="journal article" date="2019" name="Int. J. Syst. Evol. Microbiol.">
        <title>Rufibacter sediminis sp. nov., isolated from freshwater lake sediment.</title>
        <authorList>
            <person name="Qu J.H."/>
            <person name="Zhang L.J."/>
            <person name="Fu Y.H."/>
            <person name="Li H.F."/>
        </authorList>
    </citation>
    <scope>NUCLEOTIDE SEQUENCE [LARGE SCALE GENOMIC DNA]</scope>
    <source>
        <strain evidence="2 3">H-1</strain>
    </source>
</reference>
<evidence type="ECO:0000256" key="1">
    <source>
        <dbReference type="SAM" id="MobiDB-lite"/>
    </source>
</evidence>
<evidence type="ECO:0000313" key="3">
    <source>
        <dbReference type="Proteomes" id="UP000659698"/>
    </source>
</evidence>
<keyword evidence="3" id="KW-1185">Reference proteome</keyword>
<dbReference type="RefSeq" id="WP_186634109.1">
    <property type="nucleotide sequence ID" value="NZ_JACOAF010000013.1"/>
</dbReference>
<dbReference type="Gene3D" id="2.60.120.260">
    <property type="entry name" value="Galactose-binding domain-like"/>
    <property type="match status" value="1"/>
</dbReference>
<evidence type="ECO:0008006" key="4">
    <source>
        <dbReference type="Google" id="ProtNLM"/>
    </source>
</evidence>
<proteinExistence type="predicted"/>
<dbReference type="SUPFAM" id="SSF49785">
    <property type="entry name" value="Galactose-binding domain-like"/>
    <property type="match status" value="1"/>
</dbReference>
<gene>
    <name evidence="2" type="ORF">H7U12_05375</name>
</gene>
<accession>A0ABR6VPI0</accession>
<organism evidence="2 3">
    <name type="scientific">Rufibacter sediminis</name>
    <dbReference type="NCBI Taxonomy" id="2762756"/>
    <lineage>
        <taxon>Bacteria</taxon>
        <taxon>Pseudomonadati</taxon>
        <taxon>Bacteroidota</taxon>
        <taxon>Cytophagia</taxon>
        <taxon>Cytophagales</taxon>
        <taxon>Hymenobacteraceae</taxon>
        <taxon>Rufibacter</taxon>
    </lineage>
</organism>
<name>A0ABR6VPI0_9BACT</name>
<dbReference type="InterPro" id="IPR008979">
    <property type="entry name" value="Galactose-bd-like_sf"/>
</dbReference>
<feature type="region of interest" description="Disordered" evidence="1">
    <location>
        <begin position="89"/>
        <end position="108"/>
    </location>
</feature>
<dbReference type="Proteomes" id="UP000659698">
    <property type="component" value="Unassembled WGS sequence"/>
</dbReference>
<comment type="caution">
    <text evidence="2">The sequence shown here is derived from an EMBL/GenBank/DDBJ whole genome shotgun (WGS) entry which is preliminary data.</text>
</comment>
<dbReference type="EMBL" id="JACOAF010000013">
    <property type="protein sequence ID" value="MBC3539102.1"/>
    <property type="molecule type" value="Genomic_DNA"/>
</dbReference>
<protein>
    <recommendedName>
        <fullName evidence="4">Glycosyl hydrolases family 2 sugar binding domain-containing protein</fullName>
    </recommendedName>
</protein>